<protein>
    <submittedName>
        <fullName evidence="1">Uncharacterized protein</fullName>
    </submittedName>
</protein>
<comment type="caution">
    <text evidence="1">The sequence shown here is derived from an EMBL/GenBank/DDBJ whole genome shotgun (WGS) entry which is preliminary data.</text>
</comment>
<sequence length="122" mass="14182">MREPTPTIEFFLRNPQNLLVRKLNIVVVPEGLPWVCMNNAPHSPEPATVYVDSRLLVEPYRRRPIQVDKYCLSPLRREKVLDFMLPPVGTDDLCWTIAAIGHKLTDIDHSFWPPCRTHSHWA</sequence>
<dbReference type="STRING" id="1777143.AWB82_06083"/>
<dbReference type="AlphaFoldDB" id="A0A158D026"/>
<dbReference type="Proteomes" id="UP000054596">
    <property type="component" value="Unassembled WGS sequence"/>
</dbReference>
<dbReference type="EMBL" id="FCOJ02000064">
    <property type="protein sequence ID" value="SAK87938.1"/>
    <property type="molecule type" value="Genomic_DNA"/>
</dbReference>
<evidence type="ECO:0000313" key="1">
    <source>
        <dbReference type="EMBL" id="SAK87938.1"/>
    </source>
</evidence>
<reference evidence="1" key="1">
    <citation type="submission" date="2016-01" db="EMBL/GenBank/DDBJ databases">
        <authorList>
            <person name="Peeters C."/>
        </authorList>
    </citation>
    <scope>NUCLEOTIDE SEQUENCE [LARGE SCALE GENOMIC DNA]</scope>
    <source>
        <strain evidence="1">LMG 29325</strain>
    </source>
</reference>
<evidence type="ECO:0000313" key="2">
    <source>
        <dbReference type="Proteomes" id="UP000054596"/>
    </source>
</evidence>
<proteinExistence type="predicted"/>
<gene>
    <name evidence="1" type="ORF">AWB82_06083</name>
</gene>
<keyword evidence="2" id="KW-1185">Reference proteome</keyword>
<name>A0A158D026_9BURK</name>
<organism evidence="1 2">
    <name type="scientific">Caballeronia glebae</name>
    <dbReference type="NCBI Taxonomy" id="1777143"/>
    <lineage>
        <taxon>Bacteria</taxon>
        <taxon>Pseudomonadati</taxon>
        <taxon>Pseudomonadota</taxon>
        <taxon>Betaproteobacteria</taxon>
        <taxon>Burkholderiales</taxon>
        <taxon>Burkholderiaceae</taxon>
        <taxon>Caballeronia</taxon>
    </lineage>
</organism>
<accession>A0A158D026</accession>